<feature type="compositionally biased region" description="Polar residues" evidence="3">
    <location>
        <begin position="1"/>
        <end position="14"/>
    </location>
</feature>
<dbReference type="AlphaFoldDB" id="A0AAV9EBZ1"/>
<feature type="compositionally biased region" description="Low complexity" evidence="3">
    <location>
        <begin position="16"/>
        <end position="25"/>
    </location>
</feature>
<dbReference type="InterPro" id="IPR036188">
    <property type="entry name" value="FAD/NAD-bd_sf"/>
</dbReference>
<dbReference type="Proteomes" id="UP001180020">
    <property type="component" value="Unassembled WGS sequence"/>
</dbReference>
<evidence type="ECO:0000313" key="5">
    <source>
        <dbReference type="Proteomes" id="UP001180020"/>
    </source>
</evidence>
<comment type="caution">
    <text evidence="4">The sequence shown here is derived from an EMBL/GenBank/DDBJ whole genome shotgun (WGS) entry which is preliminary data.</text>
</comment>
<feature type="region of interest" description="Disordered" evidence="3">
    <location>
        <begin position="1"/>
        <end position="84"/>
    </location>
</feature>
<evidence type="ECO:0000256" key="1">
    <source>
        <dbReference type="ARBA" id="ARBA00023002"/>
    </source>
</evidence>
<dbReference type="PANTHER" id="PTHR45934:SF2">
    <property type="entry name" value="MONOOXYGENASE 1"/>
    <property type="match status" value="1"/>
</dbReference>
<dbReference type="Gene3D" id="3.50.50.60">
    <property type="entry name" value="FAD/NAD(P)-binding domain"/>
    <property type="match status" value="1"/>
</dbReference>
<evidence type="ECO:0000313" key="4">
    <source>
        <dbReference type="EMBL" id="KAK1310752.1"/>
    </source>
</evidence>
<evidence type="ECO:0000256" key="2">
    <source>
        <dbReference type="ARBA" id="ARBA00023033"/>
    </source>
</evidence>
<reference evidence="4" key="2">
    <citation type="submission" date="2023-06" db="EMBL/GenBank/DDBJ databases">
        <authorList>
            <person name="Ma L."/>
            <person name="Liu K.-W."/>
            <person name="Li Z."/>
            <person name="Hsiao Y.-Y."/>
            <person name="Qi Y."/>
            <person name="Fu T."/>
            <person name="Tang G."/>
            <person name="Zhang D."/>
            <person name="Sun W.-H."/>
            <person name="Liu D.-K."/>
            <person name="Li Y."/>
            <person name="Chen G.-Z."/>
            <person name="Liu X.-D."/>
            <person name="Liao X.-Y."/>
            <person name="Jiang Y.-T."/>
            <person name="Yu X."/>
            <person name="Hao Y."/>
            <person name="Huang J."/>
            <person name="Zhao X.-W."/>
            <person name="Ke S."/>
            <person name="Chen Y.-Y."/>
            <person name="Wu W.-L."/>
            <person name="Hsu J.-L."/>
            <person name="Lin Y.-F."/>
            <person name="Huang M.-D."/>
            <person name="Li C.-Y."/>
            <person name="Huang L."/>
            <person name="Wang Z.-W."/>
            <person name="Zhao X."/>
            <person name="Zhong W.-Y."/>
            <person name="Peng D.-H."/>
            <person name="Ahmad S."/>
            <person name="Lan S."/>
            <person name="Zhang J.-S."/>
            <person name="Tsai W.-C."/>
            <person name="Van De Peer Y."/>
            <person name="Liu Z.-J."/>
        </authorList>
    </citation>
    <scope>NUCLEOTIDE SEQUENCE</scope>
    <source>
        <strain evidence="4">CP</strain>
        <tissue evidence="4">Leaves</tissue>
    </source>
</reference>
<keyword evidence="1" id="KW-0560">Oxidoreductase</keyword>
<reference evidence="4" key="1">
    <citation type="journal article" date="2023" name="Nat. Commun.">
        <title>Diploid and tetraploid genomes of Acorus and the evolution of monocots.</title>
        <authorList>
            <person name="Ma L."/>
            <person name="Liu K.W."/>
            <person name="Li Z."/>
            <person name="Hsiao Y.Y."/>
            <person name="Qi Y."/>
            <person name="Fu T."/>
            <person name="Tang G.D."/>
            <person name="Zhang D."/>
            <person name="Sun W.H."/>
            <person name="Liu D.K."/>
            <person name="Li Y."/>
            <person name="Chen G.Z."/>
            <person name="Liu X.D."/>
            <person name="Liao X.Y."/>
            <person name="Jiang Y.T."/>
            <person name="Yu X."/>
            <person name="Hao Y."/>
            <person name="Huang J."/>
            <person name="Zhao X.W."/>
            <person name="Ke S."/>
            <person name="Chen Y.Y."/>
            <person name="Wu W.L."/>
            <person name="Hsu J.L."/>
            <person name="Lin Y.F."/>
            <person name="Huang M.D."/>
            <person name="Li C.Y."/>
            <person name="Huang L."/>
            <person name="Wang Z.W."/>
            <person name="Zhao X."/>
            <person name="Zhong W.Y."/>
            <person name="Peng D.H."/>
            <person name="Ahmad S."/>
            <person name="Lan S."/>
            <person name="Zhang J.S."/>
            <person name="Tsai W.C."/>
            <person name="Van de Peer Y."/>
            <person name="Liu Z.J."/>
        </authorList>
    </citation>
    <scope>NUCLEOTIDE SEQUENCE</scope>
    <source>
        <strain evidence="4">CP</strain>
    </source>
</reference>
<proteinExistence type="predicted"/>
<dbReference type="InterPro" id="IPR044560">
    <property type="entry name" value="MOase"/>
</dbReference>
<dbReference type="GO" id="GO:0004497">
    <property type="term" value="F:monooxygenase activity"/>
    <property type="evidence" value="ECO:0007669"/>
    <property type="project" value="UniProtKB-KW"/>
</dbReference>
<gene>
    <name evidence="4" type="ORF">QJS10_CPA08g00941</name>
</gene>
<dbReference type="EMBL" id="JAUJYO010000008">
    <property type="protein sequence ID" value="KAK1310752.1"/>
    <property type="molecule type" value="Genomic_DNA"/>
</dbReference>
<keyword evidence="2" id="KW-0503">Monooxygenase</keyword>
<dbReference type="PANTHER" id="PTHR45934">
    <property type="entry name" value="FAD/NAD(P)-BINDING OXIDOREDUCTASE FAMILY PROTEIN"/>
    <property type="match status" value="1"/>
</dbReference>
<protein>
    <submittedName>
        <fullName evidence="4">Uncharacterized protein</fullName>
    </submittedName>
</protein>
<organism evidence="4 5">
    <name type="scientific">Acorus calamus</name>
    <name type="common">Sweet flag</name>
    <dbReference type="NCBI Taxonomy" id="4465"/>
    <lineage>
        <taxon>Eukaryota</taxon>
        <taxon>Viridiplantae</taxon>
        <taxon>Streptophyta</taxon>
        <taxon>Embryophyta</taxon>
        <taxon>Tracheophyta</taxon>
        <taxon>Spermatophyta</taxon>
        <taxon>Magnoliopsida</taxon>
        <taxon>Liliopsida</taxon>
        <taxon>Acoraceae</taxon>
        <taxon>Acorus</taxon>
    </lineage>
</organism>
<sequence>MAEVKGTSSSSKTMITAAPVTPARTRAQKLGTEKTKLAIVTQKGTKNKKRKHPKSMWQRNRSKGMRQRKCPKNSGRGSSQRMPLDCMKGIKSIVLERSDELRATGAAINVLTNGWRALDQLGIGPELRQKAVALSNYDSKHGARTSN</sequence>
<accession>A0AAV9EBZ1</accession>
<keyword evidence="5" id="KW-1185">Reference proteome</keyword>
<name>A0AAV9EBZ1_ACOCL</name>
<feature type="compositionally biased region" description="Basic residues" evidence="3">
    <location>
        <begin position="45"/>
        <end position="71"/>
    </location>
</feature>
<evidence type="ECO:0000256" key="3">
    <source>
        <dbReference type="SAM" id="MobiDB-lite"/>
    </source>
</evidence>